<accession>A0A0L6ZE98</accession>
<keyword evidence="1" id="KW-0472">Membrane</keyword>
<keyword evidence="1" id="KW-1133">Transmembrane helix</keyword>
<comment type="caution">
    <text evidence="2">The sequence shown here is derived from an EMBL/GenBank/DDBJ whole genome shotgun (WGS) entry which is preliminary data.</text>
</comment>
<evidence type="ECO:0000313" key="2">
    <source>
        <dbReference type="EMBL" id="KOA21296.1"/>
    </source>
</evidence>
<name>A0A0L6ZE98_9CLOT</name>
<feature type="transmembrane region" description="Helical" evidence="1">
    <location>
        <begin position="36"/>
        <end position="55"/>
    </location>
</feature>
<protein>
    <submittedName>
        <fullName evidence="2">Uncharacterized protein</fullName>
    </submittedName>
</protein>
<dbReference type="AlphaFoldDB" id="A0A0L6ZE98"/>
<sequence length="128" mass="14655">MEFLKAFIPMLIMVIIILLVYNALKIFVFDNIKVNKWVILVIAAVIFAVPNIIWSGKIVGVWQYLHMGVFLIFFLWFMDLIGLYGKGAKKKPKVETRNGVIKAKAKPNRIKDGSMEVISAKSKTRKKK</sequence>
<dbReference type="RefSeq" id="WP_052220024.1">
    <property type="nucleotide sequence ID" value="NZ_LHUR01000010.1"/>
</dbReference>
<dbReference type="EMBL" id="LHUR01000010">
    <property type="protein sequence ID" value="KOA21296.1"/>
    <property type="molecule type" value="Genomic_DNA"/>
</dbReference>
<dbReference type="PATRIC" id="fig|1121318.3.peg.431"/>
<keyword evidence="3" id="KW-1185">Reference proteome</keyword>
<dbReference type="Proteomes" id="UP000037043">
    <property type="component" value="Unassembled WGS sequence"/>
</dbReference>
<dbReference type="STRING" id="36844.SAMN04488501_107172"/>
<reference evidence="3" key="1">
    <citation type="submission" date="2015-08" db="EMBL/GenBank/DDBJ databases">
        <title>Genome sequence of the strict anaerobe Clostridium homopropionicum LuHBu1 (DSM 5847T).</title>
        <authorList>
            <person name="Poehlein A."/>
            <person name="Beck M."/>
            <person name="Schiel-Bengelsdorf B."/>
            <person name="Bengelsdorf F.R."/>
            <person name="Daniel R."/>
            <person name="Duerre P."/>
        </authorList>
    </citation>
    <scope>NUCLEOTIDE SEQUENCE [LARGE SCALE GENOMIC DNA]</scope>
    <source>
        <strain evidence="3">DSM 5847</strain>
    </source>
</reference>
<evidence type="ECO:0000256" key="1">
    <source>
        <dbReference type="SAM" id="Phobius"/>
    </source>
</evidence>
<organism evidence="2 3">
    <name type="scientific">Clostridium homopropionicum DSM 5847</name>
    <dbReference type="NCBI Taxonomy" id="1121318"/>
    <lineage>
        <taxon>Bacteria</taxon>
        <taxon>Bacillati</taxon>
        <taxon>Bacillota</taxon>
        <taxon>Clostridia</taxon>
        <taxon>Eubacteriales</taxon>
        <taxon>Clostridiaceae</taxon>
        <taxon>Clostridium</taxon>
    </lineage>
</organism>
<feature type="transmembrane region" description="Helical" evidence="1">
    <location>
        <begin position="6"/>
        <end position="24"/>
    </location>
</feature>
<keyword evidence="1" id="KW-0812">Transmembrane</keyword>
<proteinExistence type="predicted"/>
<gene>
    <name evidence="2" type="ORF">CLHOM_04260</name>
</gene>
<evidence type="ECO:0000313" key="3">
    <source>
        <dbReference type="Proteomes" id="UP000037043"/>
    </source>
</evidence>
<feature type="transmembrane region" description="Helical" evidence="1">
    <location>
        <begin position="61"/>
        <end position="84"/>
    </location>
</feature>